<accession>A0A9P0MFN1</accession>
<evidence type="ECO:0000313" key="6">
    <source>
        <dbReference type="EMBL" id="CAH2013313.1"/>
    </source>
</evidence>
<feature type="compositionally biased region" description="Basic residues" evidence="4">
    <location>
        <begin position="1"/>
        <end position="10"/>
    </location>
</feature>
<feature type="compositionally biased region" description="Polar residues" evidence="4">
    <location>
        <begin position="420"/>
        <end position="445"/>
    </location>
</feature>
<keyword evidence="3" id="KW-0539">Nucleus</keyword>
<keyword evidence="2" id="KW-0238">DNA-binding</keyword>
<dbReference type="GO" id="GO:0005634">
    <property type="term" value="C:nucleus"/>
    <property type="evidence" value="ECO:0007669"/>
    <property type="project" value="UniProtKB-SubCell"/>
</dbReference>
<evidence type="ECO:0000256" key="4">
    <source>
        <dbReference type="SAM" id="MobiDB-lite"/>
    </source>
</evidence>
<dbReference type="GO" id="GO:0003677">
    <property type="term" value="F:DNA binding"/>
    <property type="evidence" value="ECO:0007669"/>
    <property type="project" value="UniProtKB-KW"/>
</dbReference>
<dbReference type="AlphaFoldDB" id="A0A9P0MFN1"/>
<reference evidence="6" key="1">
    <citation type="submission" date="2022-03" db="EMBL/GenBank/DDBJ databases">
        <authorList>
            <person name="Sayadi A."/>
        </authorList>
    </citation>
    <scope>NUCLEOTIDE SEQUENCE</scope>
</reference>
<dbReference type="Proteomes" id="UP001152888">
    <property type="component" value="Unassembled WGS sequence"/>
</dbReference>
<dbReference type="Gene3D" id="1.10.10.60">
    <property type="entry name" value="Homeodomain-like"/>
    <property type="match status" value="1"/>
</dbReference>
<evidence type="ECO:0000256" key="3">
    <source>
        <dbReference type="ARBA" id="ARBA00023242"/>
    </source>
</evidence>
<dbReference type="InterPro" id="IPR009057">
    <property type="entry name" value="Homeodomain-like_sf"/>
</dbReference>
<name>A0A9P0MFN1_ACAOB</name>
<dbReference type="PROSITE" id="PS51253">
    <property type="entry name" value="HTH_CENPB"/>
    <property type="match status" value="1"/>
</dbReference>
<feature type="compositionally biased region" description="Basic and acidic residues" evidence="4">
    <location>
        <begin position="486"/>
        <end position="496"/>
    </location>
</feature>
<gene>
    <name evidence="6" type="ORF">ACAOBT_LOCUS33398</name>
</gene>
<feature type="region of interest" description="Disordered" evidence="4">
    <location>
        <begin position="1"/>
        <end position="36"/>
    </location>
</feature>
<dbReference type="InterPro" id="IPR050863">
    <property type="entry name" value="CenT-Element_Derived"/>
</dbReference>
<dbReference type="Pfam" id="PF05225">
    <property type="entry name" value="HTH_psq"/>
    <property type="match status" value="1"/>
</dbReference>
<dbReference type="PANTHER" id="PTHR19303">
    <property type="entry name" value="TRANSPOSON"/>
    <property type="match status" value="1"/>
</dbReference>
<feature type="domain" description="HTH CENPB-type" evidence="5">
    <location>
        <begin position="126"/>
        <end position="202"/>
    </location>
</feature>
<feature type="compositionally biased region" description="Basic residues" evidence="4">
    <location>
        <begin position="457"/>
        <end position="468"/>
    </location>
</feature>
<dbReference type="SMART" id="SM00674">
    <property type="entry name" value="CENPB"/>
    <property type="match status" value="1"/>
</dbReference>
<proteinExistence type="predicted"/>
<dbReference type="Pfam" id="PF03221">
    <property type="entry name" value="HTH_Tnp_Tc5"/>
    <property type="match status" value="1"/>
</dbReference>
<dbReference type="Pfam" id="PF03184">
    <property type="entry name" value="DDE_1"/>
    <property type="match status" value="1"/>
</dbReference>
<dbReference type="SUPFAM" id="SSF46689">
    <property type="entry name" value="Homeodomain-like"/>
    <property type="match status" value="1"/>
</dbReference>
<dbReference type="InterPro" id="IPR004875">
    <property type="entry name" value="DDE_SF_endonuclease_dom"/>
</dbReference>
<feature type="compositionally biased region" description="Basic residues" evidence="4">
    <location>
        <begin position="497"/>
        <end position="518"/>
    </location>
</feature>
<dbReference type="EMBL" id="CAKOFQ010008310">
    <property type="protein sequence ID" value="CAH2013313.1"/>
    <property type="molecule type" value="Genomic_DNA"/>
</dbReference>
<evidence type="ECO:0000256" key="2">
    <source>
        <dbReference type="ARBA" id="ARBA00023125"/>
    </source>
</evidence>
<feature type="region of interest" description="Disordered" evidence="4">
    <location>
        <begin position="410"/>
        <end position="469"/>
    </location>
</feature>
<dbReference type="InterPro" id="IPR011011">
    <property type="entry name" value="Znf_FYVE_PHD"/>
</dbReference>
<keyword evidence="7" id="KW-1185">Reference proteome</keyword>
<evidence type="ECO:0000256" key="1">
    <source>
        <dbReference type="ARBA" id="ARBA00004123"/>
    </source>
</evidence>
<comment type="subcellular location">
    <subcellularLocation>
        <location evidence="1">Nucleus</location>
    </subcellularLocation>
</comment>
<evidence type="ECO:0000313" key="7">
    <source>
        <dbReference type="Proteomes" id="UP001152888"/>
    </source>
</evidence>
<dbReference type="SUPFAM" id="SSF57903">
    <property type="entry name" value="FYVE/PHD zinc finger"/>
    <property type="match status" value="1"/>
</dbReference>
<sequence length="596" mass="67948">MVTKRPHPRTRQLPTPTASTSRKNDPPQDDPDTPRKKHFRRQLFAESVKSQEKRHIVSLKQIVMAGVNSKTKRKDWNAEDMAQAITLVREKQMGYLRTAKHFGVPRTTLFRLCQKNESPPEEAAATTLGRKTVLGTTVENLLVDYILTMESKFYGLRRSDVRRMAYMLAKRNQLKNPFGDTGLAGKKWLKLFLKRHKDKLSVRRPTGTSFARAFGFIKEKADTFFDLLEGVYVQENYGWLQMNIFTEWFKHFIKHTNLTPESKVLLILDGHLSHTRNIDVIDLARENNVDIVSLPPHTTPKLQPLDKTFMGPLKTYYSEEIRMWIRDNNRPLSPYDMTELFGRAYLKVQTGEMAANGFRVTGLWPLNKNIFTAVDYLAAQEDAVKDGCTVDVTPMTLSLQPLEESMVNLRTPADGKPLTEASTSRQDTNIEPVPSTSGISHSSLGFVSPYDISPVPNKKRKPSNRGRKAYVAAVITSSRYREDLIEKSKKKEEKQNKWAKNKNQKQNKKKSKGKKPREKIKSQSDSDDDEEMMLFDTDSEPDALIGNTAPDSEHAECIFCGMLFSNDTHGETWVKCLMCGLWAHNDCAGPESDAWI</sequence>
<feature type="region of interest" description="Disordered" evidence="4">
    <location>
        <begin position="486"/>
        <end position="531"/>
    </location>
</feature>
<feature type="compositionally biased region" description="Polar residues" evidence="4">
    <location>
        <begin position="12"/>
        <end position="21"/>
    </location>
</feature>
<organism evidence="6 7">
    <name type="scientific">Acanthoscelides obtectus</name>
    <name type="common">Bean weevil</name>
    <name type="synonym">Bruchus obtectus</name>
    <dbReference type="NCBI Taxonomy" id="200917"/>
    <lineage>
        <taxon>Eukaryota</taxon>
        <taxon>Metazoa</taxon>
        <taxon>Ecdysozoa</taxon>
        <taxon>Arthropoda</taxon>
        <taxon>Hexapoda</taxon>
        <taxon>Insecta</taxon>
        <taxon>Pterygota</taxon>
        <taxon>Neoptera</taxon>
        <taxon>Endopterygota</taxon>
        <taxon>Coleoptera</taxon>
        <taxon>Polyphaga</taxon>
        <taxon>Cucujiformia</taxon>
        <taxon>Chrysomeloidea</taxon>
        <taxon>Chrysomelidae</taxon>
        <taxon>Bruchinae</taxon>
        <taxon>Bruchini</taxon>
        <taxon>Acanthoscelides</taxon>
    </lineage>
</organism>
<dbReference type="InterPro" id="IPR006600">
    <property type="entry name" value="HTH_CenpB_DNA-bd_dom"/>
</dbReference>
<dbReference type="PANTHER" id="PTHR19303:SF74">
    <property type="entry name" value="POGO TRANSPOSABLE ELEMENT WITH KRAB DOMAIN"/>
    <property type="match status" value="1"/>
</dbReference>
<dbReference type="OrthoDB" id="8191755at2759"/>
<comment type="caution">
    <text evidence="6">The sequence shown here is derived from an EMBL/GenBank/DDBJ whole genome shotgun (WGS) entry which is preliminary data.</text>
</comment>
<protein>
    <recommendedName>
        <fullName evidence="5">HTH CENPB-type domain-containing protein</fullName>
    </recommendedName>
</protein>
<evidence type="ECO:0000259" key="5">
    <source>
        <dbReference type="PROSITE" id="PS51253"/>
    </source>
</evidence>
<dbReference type="InterPro" id="IPR007889">
    <property type="entry name" value="HTH_Psq"/>
</dbReference>